<reference evidence="2 3" key="1">
    <citation type="submission" date="2021-02" db="EMBL/GenBank/DDBJ databases">
        <title>Leptospira ainlahdjerensis sp. nov., Leptospira ainazelensis sp. nov., Leptospira abararensis sp. nov. and Leptospira chreensis sp. nov., four new species isolated from water sources in Algeria.</title>
        <authorList>
            <person name="Amara Korba A."/>
            <person name="Kainiu M."/>
            <person name="Vincent A.T."/>
            <person name="Mariet J.-F."/>
            <person name="Veyrier F.J."/>
            <person name="Goarant C."/>
            <person name="Picardeau M."/>
        </authorList>
    </citation>
    <scope>NUCLEOTIDE SEQUENCE [LARGE SCALE GENOMIC DNA]</scope>
    <source>
        <strain evidence="2 3">201903070</strain>
    </source>
</reference>
<keyword evidence="1" id="KW-0472">Membrane</keyword>
<keyword evidence="1" id="KW-0812">Transmembrane</keyword>
<feature type="transmembrane region" description="Helical" evidence="1">
    <location>
        <begin position="387"/>
        <end position="409"/>
    </location>
</feature>
<sequence>MASKELNTTIKLDLNPADPFLEVRKELEELQFLLENFSDFTFIFSKSGMRAFQNFGGAIQETFKDAPVLTRFSSKIGLTENAIRSLYSNTRGNVELEKGFSNLARTSGLSEKEVSKLNFQLGISTRVSTFLSSAFKSMATIGLAVFRSFVGSAFEVGIALEKQNTTLKNISGSEYPKLKSSIDATLKSSKGLVSEGDLLKFANDAIKSGNSIAFISENMAGLQQVAALTSTDMSTTMNQAMSSIKDGSLDFFTHNGKLFEAYAEDFENINRSGLSDAAKRIEREKLIGTALQNNTALQGAYDSQLKTFSATIERVDKLVTILKETFGNLILNALEPFLSVFINIFDYFTVGENAMNRVKSAMVILGSVIVGALVAIALASGVTLSSLLGMAVSAIPALFSMAAAGWAAIAPWIPFIAIGIAVAAVIAGIILLVQDLLTWMEGGSSIIGKFLGESKEAAGTGADIKQTQLGNTAVAGGKSGANALANLKGDHKSFLTAMTPGSSLGINSLNNSNGVSNSMSGSSLFPSHSGSNSRNGSIVVNISEVNLGSGSSKEEAQSFAKYLEKELEKVALKIGLGSGLSPEAI</sequence>
<evidence type="ECO:0000313" key="3">
    <source>
        <dbReference type="Proteomes" id="UP000724686"/>
    </source>
</evidence>
<comment type="caution">
    <text evidence="2">The sequence shown here is derived from an EMBL/GenBank/DDBJ whole genome shotgun (WGS) entry which is preliminary data.</text>
</comment>
<evidence type="ECO:0008006" key="4">
    <source>
        <dbReference type="Google" id="ProtNLM"/>
    </source>
</evidence>
<accession>A0ABS2U995</accession>
<organism evidence="2 3">
    <name type="scientific">Leptospira ainlahdjerensis</name>
    <dbReference type="NCBI Taxonomy" id="2810033"/>
    <lineage>
        <taxon>Bacteria</taxon>
        <taxon>Pseudomonadati</taxon>
        <taxon>Spirochaetota</taxon>
        <taxon>Spirochaetia</taxon>
        <taxon>Leptospirales</taxon>
        <taxon>Leptospiraceae</taxon>
        <taxon>Leptospira</taxon>
    </lineage>
</organism>
<keyword evidence="3" id="KW-1185">Reference proteome</keyword>
<feature type="transmembrane region" description="Helical" evidence="1">
    <location>
        <begin position="415"/>
        <end position="433"/>
    </location>
</feature>
<keyword evidence="1" id="KW-1133">Transmembrane helix</keyword>
<dbReference type="EMBL" id="JAFFPU010000029">
    <property type="protein sequence ID" value="MBM9576956.1"/>
    <property type="molecule type" value="Genomic_DNA"/>
</dbReference>
<feature type="transmembrane region" description="Helical" evidence="1">
    <location>
        <begin position="361"/>
        <end position="380"/>
    </location>
</feature>
<dbReference type="NCBIfam" id="NF047706">
    <property type="entry name" value="LIC12611_phage_tail"/>
    <property type="match status" value="1"/>
</dbReference>
<proteinExistence type="predicted"/>
<dbReference type="Proteomes" id="UP000724686">
    <property type="component" value="Unassembled WGS sequence"/>
</dbReference>
<evidence type="ECO:0000313" key="2">
    <source>
        <dbReference type="EMBL" id="MBM9576956.1"/>
    </source>
</evidence>
<dbReference type="RefSeq" id="WP_205279104.1">
    <property type="nucleotide sequence ID" value="NZ_JAFFPU010000029.1"/>
</dbReference>
<evidence type="ECO:0000256" key="1">
    <source>
        <dbReference type="SAM" id="Phobius"/>
    </source>
</evidence>
<protein>
    <recommendedName>
        <fullName evidence="4">Phage tail tape measure protein</fullName>
    </recommendedName>
</protein>
<name>A0ABS2U995_9LEPT</name>
<gene>
    <name evidence="2" type="ORF">JWG45_07295</name>
</gene>